<protein>
    <submittedName>
        <fullName evidence="1">Uncharacterized protein</fullName>
    </submittedName>
</protein>
<evidence type="ECO:0000313" key="1">
    <source>
        <dbReference type="EMBL" id="DAD27414.1"/>
    </source>
</evidence>
<dbReference type="Proteomes" id="UP000607653">
    <property type="component" value="Unassembled WGS sequence"/>
</dbReference>
<evidence type="ECO:0000313" key="2">
    <source>
        <dbReference type="Proteomes" id="UP000607653"/>
    </source>
</evidence>
<dbReference type="AlphaFoldDB" id="A0A822Y0H7"/>
<dbReference type="EMBL" id="DUZY01000002">
    <property type="protein sequence ID" value="DAD27414.1"/>
    <property type="molecule type" value="Genomic_DNA"/>
</dbReference>
<organism evidence="1 2">
    <name type="scientific">Nelumbo nucifera</name>
    <name type="common">Sacred lotus</name>
    <dbReference type="NCBI Taxonomy" id="4432"/>
    <lineage>
        <taxon>Eukaryota</taxon>
        <taxon>Viridiplantae</taxon>
        <taxon>Streptophyta</taxon>
        <taxon>Embryophyta</taxon>
        <taxon>Tracheophyta</taxon>
        <taxon>Spermatophyta</taxon>
        <taxon>Magnoliopsida</taxon>
        <taxon>Proteales</taxon>
        <taxon>Nelumbonaceae</taxon>
        <taxon>Nelumbo</taxon>
    </lineage>
</organism>
<name>A0A822Y0H7_NELNU</name>
<proteinExistence type="predicted"/>
<keyword evidence="2" id="KW-1185">Reference proteome</keyword>
<reference evidence="1 2" key="1">
    <citation type="journal article" date="2020" name="Mol. Biol. Evol.">
        <title>Distinct Expression and Methylation Patterns for Genes with Different Fates following a Single Whole-Genome Duplication in Flowering Plants.</title>
        <authorList>
            <person name="Shi T."/>
            <person name="Rahmani R.S."/>
            <person name="Gugger P.F."/>
            <person name="Wang M."/>
            <person name="Li H."/>
            <person name="Zhang Y."/>
            <person name="Li Z."/>
            <person name="Wang Q."/>
            <person name="Van de Peer Y."/>
            <person name="Marchal K."/>
            <person name="Chen J."/>
        </authorList>
    </citation>
    <scope>NUCLEOTIDE SEQUENCE [LARGE SCALE GENOMIC DNA]</scope>
    <source>
        <tissue evidence="1">Leaf</tissue>
    </source>
</reference>
<comment type="caution">
    <text evidence="1">The sequence shown here is derived from an EMBL/GenBank/DDBJ whole genome shotgun (WGS) entry which is preliminary data.</text>
</comment>
<sequence length="39" mass="4517">MALTVVVLLTALFFMGFFSIYIRRFAEENALNFSRSRGQ</sequence>
<accession>A0A822Y0H7</accession>
<gene>
    <name evidence="1" type="ORF">HUJ06_028882</name>
</gene>